<dbReference type="SMART" id="SM00448">
    <property type="entry name" value="REC"/>
    <property type="match status" value="1"/>
</dbReference>
<dbReference type="GO" id="GO:0000160">
    <property type="term" value="P:phosphorelay signal transduction system"/>
    <property type="evidence" value="ECO:0007669"/>
    <property type="project" value="UniProtKB-KW"/>
</dbReference>
<dbReference type="SMART" id="SM01043">
    <property type="entry name" value="BTAD"/>
    <property type="match status" value="1"/>
</dbReference>
<accession>A0A7X0RPR6</accession>
<evidence type="ECO:0000313" key="9">
    <source>
        <dbReference type="Proteomes" id="UP000547209"/>
    </source>
</evidence>
<proteinExistence type="inferred from homology"/>
<dbReference type="PANTHER" id="PTHR35807">
    <property type="entry name" value="TRANSCRIPTIONAL REGULATOR REDD-RELATED"/>
    <property type="match status" value="1"/>
</dbReference>
<dbReference type="RefSeq" id="WP_185142757.1">
    <property type="nucleotide sequence ID" value="NZ_JACJVP010000019.1"/>
</dbReference>
<dbReference type="SMART" id="SM00862">
    <property type="entry name" value="Trans_reg_C"/>
    <property type="match status" value="1"/>
</dbReference>
<dbReference type="InterPro" id="IPR001789">
    <property type="entry name" value="Sig_transdc_resp-reg_receiver"/>
</dbReference>
<comment type="similarity">
    <text evidence="1">Belongs to the AfsR/DnrI/RedD regulatory family.</text>
</comment>
<evidence type="ECO:0000259" key="7">
    <source>
        <dbReference type="PROSITE" id="PS50110"/>
    </source>
</evidence>
<keyword evidence="2" id="KW-0902">Two-component regulatory system</keyword>
<dbReference type="Pfam" id="PF00072">
    <property type="entry name" value="Response_reg"/>
    <property type="match status" value="1"/>
</dbReference>
<dbReference type="Gene3D" id="3.40.50.2300">
    <property type="match status" value="1"/>
</dbReference>
<keyword evidence="4" id="KW-0238">DNA-binding</keyword>
<evidence type="ECO:0000313" key="8">
    <source>
        <dbReference type="EMBL" id="MBB6671271.1"/>
    </source>
</evidence>
<evidence type="ECO:0000256" key="4">
    <source>
        <dbReference type="ARBA" id="ARBA00023125"/>
    </source>
</evidence>
<reference evidence="8 9" key="1">
    <citation type="submission" date="2020-08" db="EMBL/GenBank/DDBJ databases">
        <title>Cohnella phylogeny.</title>
        <authorList>
            <person name="Dunlap C."/>
        </authorList>
    </citation>
    <scope>NUCLEOTIDE SEQUENCE [LARGE SCALE GENOMIC DNA]</scope>
    <source>
        <strain evidence="8 9">DSM 28246</strain>
    </source>
</reference>
<feature type="domain" description="Response regulatory" evidence="7">
    <location>
        <begin position="3"/>
        <end position="117"/>
    </location>
</feature>
<dbReference type="SUPFAM" id="SSF48452">
    <property type="entry name" value="TPR-like"/>
    <property type="match status" value="1"/>
</dbReference>
<keyword evidence="9" id="KW-1185">Reference proteome</keyword>
<dbReference type="PROSITE" id="PS50110">
    <property type="entry name" value="RESPONSE_REGULATORY"/>
    <property type="match status" value="1"/>
</dbReference>
<organism evidence="8 9">
    <name type="scientific">Cohnella nanjingensis</name>
    <dbReference type="NCBI Taxonomy" id="1387779"/>
    <lineage>
        <taxon>Bacteria</taxon>
        <taxon>Bacillati</taxon>
        <taxon>Bacillota</taxon>
        <taxon>Bacilli</taxon>
        <taxon>Bacillales</taxon>
        <taxon>Paenibacillaceae</taxon>
        <taxon>Cohnella</taxon>
    </lineage>
</organism>
<dbReference type="EMBL" id="JACJVP010000019">
    <property type="protein sequence ID" value="MBB6671271.1"/>
    <property type="molecule type" value="Genomic_DNA"/>
</dbReference>
<keyword evidence="3" id="KW-0805">Transcription regulation</keyword>
<dbReference type="AlphaFoldDB" id="A0A7X0RPR6"/>
<dbReference type="InterPro" id="IPR005158">
    <property type="entry name" value="BTAD"/>
</dbReference>
<dbReference type="Pfam" id="PF03704">
    <property type="entry name" value="BTAD"/>
    <property type="match status" value="1"/>
</dbReference>
<dbReference type="InterPro" id="IPR011990">
    <property type="entry name" value="TPR-like_helical_dom_sf"/>
</dbReference>
<sequence length="371" mass="42616">MIRAMIVDDEELSIMRLGRILAESREVEVCGTFQDPAEAYRYAGKHPVDVAFLDISMPKIDGMRLSDLLSDLNAGIATVFVTGYDEYAVEAFERSAVDYLMKPVTAERLGKTLSRLRGRSRGPAVEKALEIRLFGGLQIGLWLPDNSRETVKLRSPKTEELFAYLVCRSAASREEIVDALWPDLHPDKALNNLNTNLYYIRKALGGANASACIQSDRNEVRIDKNLVFCDLYAFQQMSEQIRLNPRHDPELFRQAEALYAGELLNGRPYEWAAEFARRLERDRLELLERAARYEKRHGELPQALRYYEEMLKADPIREDIHQEVVRLYLAMGRNHEALRQYRELETIMRRELGTGPDPALLDLLRRAIEPS</sequence>
<dbReference type="SUPFAM" id="SSF52172">
    <property type="entry name" value="CheY-like"/>
    <property type="match status" value="1"/>
</dbReference>
<dbReference type="InterPro" id="IPR001867">
    <property type="entry name" value="OmpR/PhoB-type_DNA-bd"/>
</dbReference>
<feature type="modified residue" description="4-aspartylphosphate" evidence="6">
    <location>
        <position position="54"/>
    </location>
</feature>
<dbReference type="Gene3D" id="1.25.40.10">
    <property type="entry name" value="Tetratricopeptide repeat domain"/>
    <property type="match status" value="1"/>
</dbReference>
<keyword evidence="6" id="KW-0597">Phosphoprotein</keyword>
<dbReference type="Gene3D" id="1.10.10.10">
    <property type="entry name" value="Winged helix-like DNA-binding domain superfamily/Winged helix DNA-binding domain"/>
    <property type="match status" value="1"/>
</dbReference>
<dbReference type="InterPro" id="IPR036388">
    <property type="entry name" value="WH-like_DNA-bd_sf"/>
</dbReference>
<evidence type="ECO:0000256" key="6">
    <source>
        <dbReference type="PROSITE-ProRule" id="PRU00169"/>
    </source>
</evidence>
<dbReference type="InterPro" id="IPR011006">
    <property type="entry name" value="CheY-like_superfamily"/>
</dbReference>
<name>A0A7X0RPR6_9BACL</name>
<evidence type="ECO:0000256" key="3">
    <source>
        <dbReference type="ARBA" id="ARBA00023015"/>
    </source>
</evidence>
<dbReference type="SUPFAM" id="SSF46894">
    <property type="entry name" value="C-terminal effector domain of the bipartite response regulators"/>
    <property type="match status" value="1"/>
</dbReference>
<keyword evidence="5" id="KW-0804">Transcription</keyword>
<evidence type="ECO:0000256" key="1">
    <source>
        <dbReference type="ARBA" id="ARBA00005820"/>
    </source>
</evidence>
<dbReference type="GO" id="GO:0006355">
    <property type="term" value="P:regulation of DNA-templated transcription"/>
    <property type="evidence" value="ECO:0007669"/>
    <property type="project" value="InterPro"/>
</dbReference>
<dbReference type="InterPro" id="IPR051677">
    <property type="entry name" value="AfsR-DnrI-RedD_regulator"/>
</dbReference>
<comment type="caution">
    <text evidence="8">The sequence shown here is derived from an EMBL/GenBank/DDBJ whole genome shotgun (WGS) entry which is preliminary data.</text>
</comment>
<dbReference type="InterPro" id="IPR016032">
    <property type="entry name" value="Sig_transdc_resp-reg_C-effctor"/>
</dbReference>
<evidence type="ECO:0000256" key="2">
    <source>
        <dbReference type="ARBA" id="ARBA00023012"/>
    </source>
</evidence>
<dbReference type="GO" id="GO:0003677">
    <property type="term" value="F:DNA binding"/>
    <property type="evidence" value="ECO:0007669"/>
    <property type="project" value="UniProtKB-KW"/>
</dbReference>
<gene>
    <name evidence="8" type="ORF">H7C19_11340</name>
</gene>
<evidence type="ECO:0000256" key="5">
    <source>
        <dbReference type="ARBA" id="ARBA00023163"/>
    </source>
</evidence>
<dbReference type="Proteomes" id="UP000547209">
    <property type="component" value="Unassembled WGS sequence"/>
</dbReference>
<protein>
    <submittedName>
        <fullName evidence="8">Response regulator</fullName>
    </submittedName>
</protein>